<sequence length="250" mass="27562">MKSFLFFILALVVFLNAHAQTKITDAVRALYSNQFYESLSGSVQVHQTKVNTAVLTLSTTSSNLYDRAFVLTSDKAQPFPELSSKQASIFIHKDQRVVFLIDNQLEKVFVFGLDEAETQKEIERLRNNEIIGKNLASDVFLAYGLSYLTGGWKGDALAKSTYQDPFNYLAAADVTGRNGISKEAEDFAKNAPLAENICSKGSCTSGGAGSSDCEIKEEYMGINQTCKVHCKDGYYSCCSAKSTRCYCCKD</sequence>
<dbReference type="AlphaFoldDB" id="A0A4R4DR21"/>
<dbReference type="RefSeq" id="WP_131854587.1">
    <property type="nucleotide sequence ID" value="NZ_SKFH01000084.1"/>
</dbReference>
<comment type="caution">
    <text evidence="2">The sequence shown here is derived from an EMBL/GenBank/DDBJ whole genome shotgun (WGS) entry which is preliminary data.</text>
</comment>
<gene>
    <name evidence="2" type="ORF">E0486_18630</name>
</gene>
<evidence type="ECO:0008006" key="4">
    <source>
        <dbReference type="Google" id="ProtNLM"/>
    </source>
</evidence>
<feature type="signal peptide" evidence="1">
    <location>
        <begin position="1"/>
        <end position="19"/>
    </location>
</feature>
<keyword evidence="3" id="KW-1185">Reference proteome</keyword>
<dbReference type="Proteomes" id="UP000295164">
    <property type="component" value="Unassembled WGS sequence"/>
</dbReference>
<proteinExistence type="predicted"/>
<organism evidence="2 3">
    <name type="scientific">Flaviaesturariibacter aridisoli</name>
    <dbReference type="NCBI Taxonomy" id="2545761"/>
    <lineage>
        <taxon>Bacteria</taxon>
        <taxon>Pseudomonadati</taxon>
        <taxon>Bacteroidota</taxon>
        <taxon>Chitinophagia</taxon>
        <taxon>Chitinophagales</taxon>
        <taxon>Chitinophagaceae</taxon>
        <taxon>Flaviaestuariibacter</taxon>
    </lineage>
</organism>
<evidence type="ECO:0000313" key="3">
    <source>
        <dbReference type="Proteomes" id="UP000295164"/>
    </source>
</evidence>
<accession>A0A4R4DR21</accession>
<feature type="chain" id="PRO_5020931428" description="TPM domain-containing protein" evidence="1">
    <location>
        <begin position="20"/>
        <end position="250"/>
    </location>
</feature>
<name>A0A4R4DR21_9BACT</name>
<reference evidence="2 3" key="1">
    <citation type="submission" date="2019-03" db="EMBL/GenBank/DDBJ databases">
        <authorList>
            <person name="Kim M.K.M."/>
        </authorList>
    </citation>
    <scope>NUCLEOTIDE SEQUENCE [LARGE SCALE GENOMIC DNA]</scope>
    <source>
        <strain evidence="2 3">17J68-15</strain>
    </source>
</reference>
<evidence type="ECO:0000256" key="1">
    <source>
        <dbReference type="SAM" id="SignalP"/>
    </source>
</evidence>
<evidence type="ECO:0000313" key="2">
    <source>
        <dbReference type="EMBL" id="TCZ63413.1"/>
    </source>
</evidence>
<keyword evidence="1" id="KW-0732">Signal</keyword>
<protein>
    <recommendedName>
        <fullName evidence="4">TPM domain-containing protein</fullName>
    </recommendedName>
</protein>
<dbReference type="EMBL" id="SKFH01000084">
    <property type="protein sequence ID" value="TCZ63413.1"/>
    <property type="molecule type" value="Genomic_DNA"/>
</dbReference>